<dbReference type="Pfam" id="PF19268">
    <property type="entry name" value="CIS_TMP"/>
    <property type="match status" value="1"/>
</dbReference>
<protein>
    <submittedName>
        <fullName evidence="1">Uncharacterized protein</fullName>
    </submittedName>
</protein>
<dbReference type="RefSeq" id="WP_182411798.1">
    <property type="nucleotide sequence ID" value="NZ_CP055153.1"/>
</dbReference>
<evidence type="ECO:0000313" key="2">
    <source>
        <dbReference type="Proteomes" id="UP000514509"/>
    </source>
</evidence>
<name>A0A7L7LAA7_9BACT</name>
<dbReference type="Proteomes" id="UP000514509">
    <property type="component" value="Chromosome"/>
</dbReference>
<dbReference type="EMBL" id="CP055153">
    <property type="protein sequence ID" value="QMU29339.1"/>
    <property type="molecule type" value="Genomic_DNA"/>
</dbReference>
<gene>
    <name evidence="1" type="ORF">HUW48_15430</name>
</gene>
<organism evidence="1 2">
    <name type="scientific">Adhaeribacter radiodurans</name>
    <dbReference type="NCBI Taxonomy" id="2745197"/>
    <lineage>
        <taxon>Bacteria</taxon>
        <taxon>Pseudomonadati</taxon>
        <taxon>Bacteroidota</taxon>
        <taxon>Cytophagia</taxon>
        <taxon>Cytophagales</taxon>
        <taxon>Hymenobacteraceae</taxon>
        <taxon>Adhaeribacter</taxon>
    </lineage>
</organism>
<keyword evidence="2" id="KW-1185">Reference proteome</keyword>
<dbReference type="KEGG" id="add:HUW48_15430"/>
<dbReference type="AlphaFoldDB" id="A0A7L7LAA7"/>
<accession>A0A7L7LAA7</accession>
<reference evidence="1 2" key="2">
    <citation type="submission" date="2020-08" db="EMBL/GenBank/DDBJ databases">
        <title>Adhaeribacter dokdonensis sp. nov., isolated from the rhizosphere of Elymus tsukushiensis, a plant native to the Dokdo Islands, Republic of Korea.</title>
        <authorList>
            <person name="Ghim S.Y."/>
        </authorList>
    </citation>
    <scope>NUCLEOTIDE SEQUENCE [LARGE SCALE GENOMIC DNA]</scope>
    <source>
        <strain evidence="1 2">KUDC8001</strain>
    </source>
</reference>
<sequence length="163" mass="18793">MQTIAINKEIFEFTCSQEEIAKMVRQEFVDHIDTQIHELVFKIITEQLPSQKSLRIDKIEIDLGDVYWPELCETEMLQKFEQDFTQQIARFQNQPVEDLTFINAIAAKNTEQSESGTRQKQLLLDSDTLHSSDATNLTSNPPVQANLTTPGSWAEDWDLVQTF</sequence>
<proteinExistence type="predicted"/>
<dbReference type="InterPro" id="IPR045538">
    <property type="entry name" value="CIS_TMP"/>
</dbReference>
<reference evidence="1 2" key="1">
    <citation type="submission" date="2020-06" db="EMBL/GenBank/DDBJ databases">
        <authorList>
            <person name="Hwang Y.J."/>
        </authorList>
    </citation>
    <scope>NUCLEOTIDE SEQUENCE [LARGE SCALE GENOMIC DNA]</scope>
    <source>
        <strain evidence="1 2">KUDC8001</strain>
    </source>
</reference>
<evidence type="ECO:0000313" key="1">
    <source>
        <dbReference type="EMBL" id="QMU29339.1"/>
    </source>
</evidence>